<sequence>MRSHKSGDNTVMQLMDMMQESHVTQNCRIGVLFELHGQDNVPFTTRDIENRKAANVRKEKVDNIKKLLNFFNQCTLQNPKFYWDTKLDEHGVTKNLFWSHASSQAEYSDFGDAVTFDRAYQTNIYEMSLAMFVDQQTALHRFASRMLDVIVDRKEKEATETQACSTAADVDEEIFTCECKQWEHTGLF</sequence>
<protein>
    <submittedName>
        <fullName evidence="1">Uncharacterized protein</fullName>
    </submittedName>
</protein>
<reference evidence="1" key="1">
    <citation type="submission" date="2015-06" db="UniProtKB">
        <authorList>
            <consortium name="EnsemblPlants"/>
        </authorList>
    </citation>
    <scope>IDENTIFICATION</scope>
</reference>
<evidence type="ECO:0000313" key="2">
    <source>
        <dbReference type="Proteomes" id="UP000006038"/>
    </source>
</evidence>
<dbReference type="PANTHER" id="PTHR47482">
    <property type="entry name" value="OS11G0632001 PROTEIN"/>
    <property type="match status" value="1"/>
</dbReference>
<keyword evidence="2" id="KW-1185">Reference proteome</keyword>
<dbReference type="HOGENOM" id="CLU_1443131_0_0_1"/>
<dbReference type="AlphaFoldDB" id="J3KVF6"/>
<proteinExistence type="predicted"/>
<organism evidence="1">
    <name type="scientific">Oryza brachyantha</name>
    <name type="common">malo sina</name>
    <dbReference type="NCBI Taxonomy" id="4533"/>
    <lineage>
        <taxon>Eukaryota</taxon>
        <taxon>Viridiplantae</taxon>
        <taxon>Streptophyta</taxon>
        <taxon>Embryophyta</taxon>
        <taxon>Tracheophyta</taxon>
        <taxon>Spermatophyta</taxon>
        <taxon>Magnoliopsida</taxon>
        <taxon>Liliopsida</taxon>
        <taxon>Poales</taxon>
        <taxon>Poaceae</taxon>
        <taxon>BOP clade</taxon>
        <taxon>Oryzoideae</taxon>
        <taxon>Oryzeae</taxon>
        <taxon>Oryzinae</taxon>
        <taxon>Oryza</taxon>
    </lineage>
</organism>
<evidence type="ECO:0000313" key="1">
    <source>
        <dbReference type="EnsemblPlants" id="OB0169G10010.1"/>
    </source>
</evidence>
<dbReference type="Proteomes" id="UP000006038">
    <property type="component" value="Unassembled WGS sequence"/>
</dbReference>
<dbReference type="EnsemblPlants" id="OB0169G10010.1">
    <property type="protein sequence ID" value="OB0169G10010.1"/>
    <property type="gene ID" value="OB0169G10010"/>
</dbReference>
<dbReference type="PANTHER" id="PTHR47482:SF16">
    <property type="entry name" value="PROTEIN FAR1-RELATED SEQUENCE"/>
    <property type="match status" value="1"/>
</dbReference>
<dbReference type="Gramene" id="OB0169G10010.1">
    <property type="protein sequence ID" value="OB0169G10010.1"/>
    <property type="gene ID" value="OB0169G10010"/>
</dbReference>
<accession>J3KVF6</accession>
<name>J3KVF6_ORYBR</name>